<evidence type="ECO:0000313" key="3">
    <source>
        <dbReference type="Proteomes" id="UP000317243"/>
    </source>
</evidence>
<comment type="caution">
    <text evidence="2">The sequence shown here is derived from an EMBL/GenBank/DDBJ whole genome shotgun (WGS) entry which is preliminary data.</text>
</comment>
<dbReference type="InterPro" id="IPR007138">
    <property type="entry name" value="ABM_dom"/>
</dbReference>
<proteinExistence type="predicted"/>
<dbReference type="PANTHER" id="PTHR33336:SF1">
    <property type="entry name" value="(4S)-4-HYDROXY-5-PHOSPHONOOXYPENTANE-2,3-DIONE ISOMERASE"/>
    <property type="match status" value="1"/>
</dbReference>
<gene>
    <name evidence="2" type="primary">lsrG</name>
    <name evidence="2" type="ORF">KOR42_51260</name>
</gene>
<dbReference type="RefSeq" id="WP_197441540.1">
    <property type="nucleotide sequence ID" value="NZ_SIHI01000065.1"/>
</dbReference>
<accession>A0A5C5VP01</accession>
<protein>
    <submittedName>
        <fullName evidence="2">Autoinducer 2-degrading protein LsrG</fullName>
    </submittedName>
</protein>
<sequence>MLVVTVRFETKPDCVEEFREAILFQARSSRENEEGCRQFDVCQSIDEPTVFSVYEVYHDEAAFEAHKTSPHSAITRERIGDLLASRDLKIWTRISE</sequence>
<dbReference type="GO" id="GO:0016491">
    <property type="term" value="F:oxidoreductase activity"/>
    <property type="evidence" value="ECO:0007669"/>
    <property type="project" value="TreeGrafter"/>
</dbReference>
<dbReference type="InterPro" id="IPR050744">
    <property type="entry name" value="AI-2_Isomerase_LsrG"/>
</dbReference>
<dbReference type="SUPFAM" id="SSF54909">
    <property type="entry name" value="Dimeric alpha+beta barrel"/>
    <property type="match status" value="1"/>
</dbReference>
<evidence type="ECO:0000259" key="1">
    <source>
        <dbReference type="PROSITE" id="PS51725"/>
    </source>
</evidence>
<dbReference type="PANTHER" id="PTHR33336">
    <property type="entry name" value="QUINOL MONOOXYGENASE YGIN-RELATED"/>
    <property type="match status" value="1"/>
</dbReference>
<reference evidence="2 3" key="1">
    <citation type="submission" date="2019-02" db="EMBL/GenBank/DDBJ databases">
        <title>Deep-cultivation of Planctomycetes and their phenomic and genomic characterization uncovers novel biology.</title>
        <authorList>
            <person name="Wiegand S."/>
            <person name="Jogler M."/>
            <person name="Boedeker C."/>
            <person name="Pinto D."/>
            <person name="Vollmers J."/>
            <person name="Rivas-Marin E."/>
            <person name="Kohn T."/>
            <person name="Peeters S.H."/>
            <person name="Heuer A."/>
            <person name="Rast P."/>
            <person name="Oberbeckmann S."/>
            <person name="Bunk B."/>
            <person name="Jeske O."/>
            <person name="Meyerdierks A."/>
            <person name="Storesund J.E."/>
            <person name="Kallscheuer N."/>
            <person name="Luecker S."/>
            <person name="Lage O.M."/>
            <person name="Pohl T."/>
            <person name="Merkel B.J."/>
            <person name="Hornburger P."/>
            <person name="Mueller R.-W."/>
            <person name="Bruemmer F."/>
            <person name="Labrenz M."/>
            <person name="Spormann A.M."/>
            <person name="Op Den Camp H."/>
            <person name="Overmann J."/>
            <person name="Amann R."/>
            <person name="Jetten M.S.M."/>
            <person name="Mascher T."/>
            <person name="Medema M.H."/>
            <person name="Devos D.P."/>
            <person name="Kaster A.-K."/>
            <person name="Ovreas L."/>
            <person name="Rohde M."/>
            <person name="Galperin M.Y."/>
            <person name="Jogler C."/>
        </authorList>
    </citation>
    <scope>NUCLEOTIDE SEQUENCE [LARGE SCALE GENOMIC DNA]</scope>
    <source>
        <strain evidence="2 3">KOR42</strain>
    </source>
</reference>
<dbReference type="EMBL" id="SIHI01000065">
    <property type="protein sequence ID" value="TWT39847.1"/>
    <property type="molecule type" value="Genomic_DNA"/>
</dbReference>
<keyword evidence="3" id="KW-1185">Reference proteome</keyword>
<organism evidence="2 3">
    <name type="scientific">Thalassoglobus neptunius</name>
    <dbReference type="NCBI Taxonomy" id="1938619"/>
    <lineage>
        <taxon>Bacteria</taxon>
        <taxon>Pseudomonadati</taxon>
        <taxon>Planctomycetota</taxon>
        <taxon>Planctomycetia</taxon>
        <taxon>Planctomycetales</taxon>
        <taxon>Planctomycetaceae</taxon>
        <taxon>Thalassoglobus</taxon>
    </lineage>
</organism>
<dbReference type="InterPro" id="IPR011008">
    <property type="entry name" value="Dimeric_a/b-barrel"/>
</dbReference>
<dbReference type="PROSITE" id="PS51725">
    <property type="entry name" value="ABM"/>
    <property type="match status" value="1"/>
</dbReference>
<evidence type="ECO:0000313" key="2">
    <source>
        <dbReference type="EMBL" id="TWT39847.1"/>
    </source>
</evidence>
<dbReference type="Pfam" id="PF03992">
    <property type="entry name" value="ABM"/>
    <property type="match status" value="1"/>
</dbReference>
<dbReference type="Proteomes" id="UP000317243">
    <property type="component" value="Unassembled WGS sequence"/>
</dbReference>
<dbReference type="Gene3D" id="3.30.70.100">
    <property type="match status" value="1"/>
</dbReference>
<name>A0A5C5VP01_9PLAN</name>
<dbReference type="GO" id="GO:0005829">
    <property type="term" value="C:cytosol"/>
    <property type="evidence" value="ECO:0007669"/>
    <property type="project" value="TreeGrafter"/>
</dbReference>
<feature type="domain" description="ABM" evidence="1">
    <location>
        <begin position="2"/>
        <end position="91"/>
    </location>
</feature>
<dbReference type="AlphaFoldDB" id="A0A5C5VP01"/>